<protein>
    <submittedName>
        <fullName evidence="2">Uncharacterized protein</fullName>
    </submittedName>
</protein>
<reference evidence="2" key="1">
    <citation type="journal article" date="2020" name="Nature">
        <title>Giant virus diversity and host interactions through global metagenomics.</title>
        <authorList>
            <person name="Schulz F."/>
            <person name="Roux S."/>
            <person name="Paez-Espino D."/>
            <person name="Jungbluth S."/>
            <person name="Walsh D.A."/>
            <person name="Denef V.J."/>
            <person name="McMahon K.D."/>
            <person name="Konstantinidis K.T."/>
            <person name="Eloe-Fadrosh E.A."/>
            <person name="Kyrpides N.C."/>
            <person name="Woyke T."/>
        </authorList>
    </citation>
    <scope>NUCLEOTIDE SEQUENCE</scope>
    <source>
        <strain evidence="2">GVMAG-M-3300024261-37</strain>
    </source>
</reference>
<name>A0A6C0IPI5_9ZZZZ</name>
<keyword evidence="1" id="KW-0812">Transmembrane</keyword>
<accession>A0A6C0IPI5</accession>
<dbReference type="AlphaFoldDB" id="A0A6C0IPI5"/>
<evidence type="ECO:0000313" key="2">
    <source>
        <dbReference type="EMBL" id="QHT95124.1"/>
    </source>
</evidence>
<sequence length="58" mass="6892">MMNLFGKDNNDKTDDYTLIHELMPNLSIKWYQESWFKIGTVLCITCGLILIFIFFQNN</sequence>
<dbReference type="EMBL" id="MN740234">
    <property type="protein sequence ID" value="QHT95124.1"/>
    <property type="molecule type" value="Genomic_DNA"/>
</dbReference>
<evidence type="ECO:0000256" key="1">
    <source>
        <dbReference type="SAM" id="Phobius"/>
    </source>
</evidence>
<keyword evidence="1" id="KW-0472">Membrane</keyword>
<feature type="transmembrane region" description="Helical" evidence="1">
    <location>
        <begin position="35"/>
        <end position="55"/>
    </location>
</feature>
<proteinExistence type="predicted"/>
<organism evidence="2">
    <name type="scientific">viral metagenome</name>
    <dbReference type="NCBI Taxonomy" id="1070528"/>
    <lineage>
        <taxon>unclassified sequences</taxon>
        <taxon>metagenomes</taxon>
        <taxon>organismal metagenomes</taxon>
    </lineage>
</organism>
<keyword evidence="1" id="KW-1133">Transmembrane helix</keyword>